<dbReference type="PANTHER" id="PTHR30435:SF19">
    <property type="entry name" value="FLAGELLAR BASAL-BODY ROD PROTEIN FLGG"/>
    <property type="match status" value="1"/>
</dbReference>
<evidence type="ECO:0000256" key="4">
    <source>
        <dbReference type="RuleBase" id="RU362116"/>
    </source>
</evidence>
<feature type="domain" description="Flagellar basal-body/hook protein C-terminal" evidence="5">
    <location>
        <begin position="202"/>
        <end position="246"/>
    </location>
</feature>
<dbReference type="RefSeq" id="WP_129048537.1">
    <property type="nucleotide sequence ID" value="NZ_SDHX01000002.1"/>
</dbReference>
<comment type="caution">
    <text evidence="7">The sequence shown here is derived from an EMBL/GenBank/DDBJ whole genome shotgun (WGS) entry which is preliminary data.</text>
</comment>
<dbReference type="InterPro" id="IPR037925">
    <property type="entry name" value="FlgE/F/G-like"/>
</dbReference>
<evidence type="ECO:0000259" key="6">
    <source>
        <dbReference type="Pfam" id="PF22692"/>
    </source>
</evidence>
<proteinExistence type="inferred from homology"/>
<keyword evidence="7" id="KW-0282">Flagellum</keyword>
<organism evidence="7 8">
    <name type="scientific">Oleiharenicola lentus</name>
    <dbReference type="NCBI Taxonomy" id="2508720"/>
    <lineage>
        <taxon>Bacteria</taxon>
        <taxon>Pseudomonadati</taxon>
        <taxon>Verrucomicrobiota</taxon>
        <taxon>Opitutia</taxon>
        <taxon>Opitutales</taxon>
        <taxon>Opitutaceae</taxon>
        <taxon>Oleiharenicola</taxon>
    </lineage>
</organism>
<keyword evidence="7" id="KW-0966">Cell projection</keyword>
<evidence type="ECO:0000313" key="8">
    <source>
        <dbReference type="Proteomes" id="UP000290218"/>
    </source>
</evidence>
<keyword evidence="7" id="KW-0969">Cilium</keyword>
<gene>
    <name evidence="7" type="ORF">ESB00_14640</name>
</gene>
<dbReference type="InterPro" id="IPR053967">
    <property type="entry name" value="LlgE_F_G-like_D1"/>
</dbReference>
<accession>A0A4Q1C3L8</accession>
<dbReference type="Pfam" id="PF22692">
    <property type="entry name" value="LlgE_F_G_D1"/>
    <property type="match status" value="1"/>
</dbReference>
<dbReference type="InterPro" id="IPR020013">
    <property type="entry name" value="Flagellar_FlgE/F/G"/>
</dbReference>
<protein>
    <submittedName>
        <fullName evidence="7">Flagellar hook-basal body protein</fullName>
    </submittedName>
</protein>
<keyword evidence="3 4" id="KW-0975">Bacterial flagellum</keyword>
<dbReference type="GO" id="GO:0071978">
    <property type="term" value="P:bacterial-type flagellum-dependent swarming motility"/>
    <property type="evidence" value="ECO:0007669"/>
    <property type="project" value="TreeGrafter"/>
</dbReference>
<name>A0A4Q1C3L8_9BACT</name>
<comment type="subcellular location">
    <subcellularLocation>
        <location evidence="1 4">Bacterial flagellum basal body</location>
    </subcellularLocation>
</comment>
<dbReference type="InterPro" id="IPR010930">
    <property type="entry name" value="Flg_bb/hook_C_dom"/>
</dbReference>
<dbReference type="OrthoDB" id="9804559at2"/>
<evidence type="ECO:0000256" key="3">
    <source>
        <dbReference type="ARBA" id="ARBA00023143"/>
    </source>
</evidence>
<evidence type="ECO:0000256" key="1">
    <source>
        <dbReference type="ARBA" id="ARBA00004117"/>
    </source>
</evidence>
<evidence type="ECO:0000313" key="7">
    <source>
        <dbReference type="EMBL" id="RXK52947.1"/>
    </source>
</evidence>
<dbReference type="Pfam" id="PF06429">
    <property type="entry name" value="Flg_bbr_C"/>
    <property type="match status" value="1"/>
</dbReference>
<dbReference type="Proteomes" id="UP000290218">
    <property type="component" value="Unassembled WGS sequence"/>
</dbReference>
<dbReference type="EMBL" id="SDHX01000002">
    <property type="protein sequence ID" value="RXK52947.1"/>
    <property type="molecule type" value="Genomic_DNA"/>
</dbReference>
<dbReference type="NCBIfam" id="TIGR03506">
    <property type="entry name" value="FlgEFG_subfam"/>
    <property type="match status" value="1"/>
</dbReference>
<reference evidence="7 8" key="1">
    <citation type="submission" date="2019-01" db="EMBL/GenBank/DDBJ databases">
        <title>Lacunisphaera sp. strain TWA-58.</title>
        <authorList>
            <person name="Chen W.-M."/>
        </authorList>
    </citation>
    <scope>NUCLEOTIDE SEQUENCE [LARGE SCALE GENOMIC DNA]</scope>
    <source>
        <strain evidence="7 8">TWA-58</strain>
    </source>
</reference>
<keyword evidence="8" id="KW-1185">Reference proteome</keyword>
<dbReference type="AlphaFoldDB" id="A0A4Q1C3L8"/>
<dbReference type="SUPFAM" id="SSF117143">
    <property type="entry name" value="Flagellar hook protein flgE"/>
    <property type="match status" value="1"/>
</dbReference>
<evidence type="ECO:0000256" key="2">
    <source>
        <dbReference type="ARBA" id="ARBA00009677"/>
    </source>
</evidence>
<dbReference type="GO" id="GO:0009425">
    <property type="term" value="C:bacterial-type flagellum basal body"/>
    <property type="evidence" value="ECO:0007669"/>
    <property type="project" value="UniProtKB-SubCell"/>
</dbReference>
<comment type="similarity">
    <text evidence="2 4">Belongs to the flagella basal body rod proteins family.</text>
</comment>
<feature type="domain" description="Flagellar hook protein FlgE/F/G-like D1" evidence="6">
    <location>
        <begin position="91"/>
        <end position="156"/>
    </location>
</feature>
<dbReference type="PANTHER" id="PTHR30435">
    <property type="entry name" value="FLAGELLAR PROTEIN"/>
    <property type="match status" value="1"/>
</dbReference>
<sequence>MNIGLYQSAASLAALERWQDNVSQNITSAQTTGYRKRTIQFSTETAGEVRPGRQGKNGEGAGVAAVFPKTSNGINFISGETMPTRRELDIAIQGEGFFEIQTPDGGKAYTRSGEFRLRPDRTLVTSSGLEVLNTNGDPFVLLPGGGNIVVNQDGTVFQGSVSLGKLSIQKFANTAALMPTSGGMFLATPGSGMQEVEEPELMQGYLEQSNVQPLREMVDLVLISRAYEANQKMITTIDQQMEKALQALG</sequence>
<evidence type="ECO:0000259" key="5">
    <source>
        <dbReference type="Pfam" id="PF06429"/>
    </source>
</evidence>